<accession>A0A1I3WHG7</accession>
<dbReference type="OrthoDB" id="9801785at2"/>
<dbReference type="Gene3D" id="3.40.50.720">
    <property type="entry name" value="NAD(P)-binding Rossmann-like Domain"/>
    <property type="match status" value="1"/>
</dbReference>
<dbReference type="Proteomes" id="UP000199025">
    <property type="component" value="Unassembled WGS sequence"/>
</dbReference>
<keyword evidence="3" id="KW-1185">Reference proteome</keyword>
<feature type="domain" description="NAD(P)-binding" evidence="1">
    <location>
        <begin position="13"/>
        <end position="170"/>
    </location>
</feature>
<organism evidence="2 3">
    <name type="scientific">Amycolatopsis sacchari</name>
    <dbReference type="NCBI Taxonomy" id="115433"/>
    <lineage>
        <taxon>Bacteria</taxon>
        <taxon>Bacillati</taxon>
        <taxon>Actinomycetota</taxon>
        <taxon>Actinomycetes</taxon>
        <taxon>Pseudonocardiales</taxon>
        <taxon>Pseudonocardiaceae</taxon>
        <taxon>Amycolatopsis</taxon>
    </lineage>
</organism>
<dbReference type="Pfam" id="PF13460">
    <property type="entry name" value="NAD_binding_10"/>
    <property type="match status" value="1"/>
</dbReference>
<dbReference type="SUPFAM" id="SSF51735">
    <property type="entry name" value="NAD(P)-binding Rossmann-fold domains"/>
    <property type="match status" value="1"/>
</dbReference>
<protein>
    <submittedName>
        <fullName evidence="2">NADH dehydrogenase</fullName>
    </submittedName>
</protein>
<dbReference type="PANTHER" id="PTHR48079:SF6">
    <property type="entry name" value="NAD(P)-BINDING DOMAIN-CONTAINING PROTEIN-RELATED"/>
    <property type="match status" value="1"/>
</dbReference>
<dbReference type="InterPro" id="IPR036291">
    <property type="entry name" value="NAD(P)-bd_dom_sf"/>
</dbReference>
<gene>
    <name evidence="2" type="ORF">SAMN05421835_11330</name>
</gene>
<proteinExistence type="predicted"/>
<evidence type="ECO:0000313" key="3">
    <source>
        <dbReference type="Proteomes" id="UP000199025"/>
    </source>
</evidence>
<dbReference type="InterPro" id="IPR051783">
    <property type="entry name" value="NAD(P)-dependent_oxidoreduct"/>
</dbReference>
<dbReference type="EMBL" id="FORP01000013">
    <property type="protein sequence ID" value="SFK06955.1"/>
    <property type="molecule type" value="Genomic_DNA"/>
</dbReference>
<dbReference type="AlphaFoldDB" id="A0A1I3WHG7"/>
<reference evidence="2 3" key="1">
    <citation type="submission" date="2016-10" db="EMBL/GenBank/DDBJ databases">
        <authorList>
            <person name="de Groot N.N."/>
        </authorList>
    </citation>
    <scope>NUCLEOTIDE SEQUENCE [LARGE SCALE GENOMIC DNA]</scope>
    <source>
        <strain evidence="2 3">DSM 44468</strain>
    </source>
</reference>
<dbReference type="GO" id="GO:0004029">
    <property type="term" value="F:aldehyde dehydrogenase (NAD+) activity"/>
    <property type="evidence" value="ECO:0007669"/>
    <property type="project" value="TreeGrafter"/>
</dbReference>
<dbReference type="PANTHER" id="PTHR48079">
    <property type="entry name" value="PROTEIN YEEZ"/>
    <property type="match status" value="1"/>
</dbReference>
<evidence type="ECO:0000259" key="1">
    <source>
        <dbReference type="Pfam" id="PF13460"/>
    </source>
</evidence>
<name>A0A1I3WHG7_9PSEU</name>
<dbReference type="GO" id="GO:0005737">
    <property type="term" value="C:cytoplasm"/>
    <property type="evidence" value="ECO:0007669"/>
    <property type="project" value="TreeGrafter"/>
</dbReference>
<dbReference type="STRING" id="115433.SAMN05421835_11330"/>
<evidence type="ECO:0000313" key="2">
    <source>
        <dbReference type="EMBL" id="SFK06955.1"/>
    </source>
</evidence>
<sequence>MEARDISSVLVIGASGFVGRHAVGELLEKGYRVRCVARRPEAIEDLAARGCEVVKGDITDAGSMGRALDSMDAVVVCVHTLLPRARGTDASADFVETELEGLRNIVAGCRANNVGRLVYVTFLGVRPDAENPWTRGRWKAEQYLFDSGLDVTVFRPGMIVGTGGRGFGVLMSQARNPVSVILGNGRQRFQHIAVTDLAYYLVGSLARPETFGQAFDVGGSEILSYNQMVDLAAGVLGRGRTVKLHLPRWPLAMAAPLIERVSRMPRGSLRAFLAGLKTDSVGDPGPIQRILPRQPLSFTEAVKQVAGR</sequence>
<dbReference type="RefSeq" id="WP_091510448.1">
    <property type="nucleotide sequence ID" value="NZ_FORP01000013.1"/>
</dbReference>
<dbReference type="InterPro" id="IPR016040">
    <property type="entry name" value="NAD(P)-bd_dom"/>
</dbReference>